<dbReference type="EMBL" id="DWUU01000027">
    <property type="protein sequence ID" value="HJD42300.1"/>
    <property type="molecule type" value="Genomic_DNA"/>
</dbReference>
<dbReference type="GO" id="GO:0016747">
    <property type="term" value="F:acyltransferase activity, transferring groups other than amino-acyl groups"/>
    <property type="evidence" value="ECO:0007669"/>
    <property type="project" value="InterPro"/>
</dbReference>
<comment type="caution">
    <text evidence="4">The sequence shown here is derived from an EMBL/GenBank/DDBJ whole genome shotgun (WGS) entry which is preliminary data.</text>
</comment>
<dbReference type="InterPro" id="IPR000182">
    <property type="entry name" value="GNAT_dom"/>
</dbReference>
<dbReference type="PROSITE" id="PS51186">
    <property type="entry name" value="GNAT"/>
    <property type="match status" value="1"/>
</dbReference>
<dbReference type="SUPFAM" id="SSF55729">
    <property type="entry name" value="Acyl-CoA N-acyltransferases (Nat)"/>
    <property type="match status" value="1"/>
</dbReference>
<dbReference type="AlphaFoldDB" id="A0A9D2U6A7"/>
<dbReference type="Proteomes" id="UP000823909">
    <property type="component" value="Unassembled WGS sequence"/>
</dbReference>
<keyword evidence="1 4" id="KW-0808">Transferase</keyword>
<dbReference type="Pfam" id="PF13673">
    <property type="entry name" value="Acetyltransf_10"/>
    <property type="match status" value="1"/>
</dbReference>
<evidence type="ECO:0000313" key="4">
    <source>
        <dbReference type="EMBL" id="HJD42300.1"/>
    </source>
</evidence>
<keyword evidence="2 4" id="KW-0012">Acyltransferase</keyword>
<sequence>MKELEIKDRTPGLVQQLLRVWEKSVRETHLFLSDAEIKKIKEYVPDALTAVPILIVETDPAGDPVAFMGIDGHKLEMLFISPEKRGRGLDRKLLEYGLEKFGVNELVVNEQNPQARGFYEHMGFAVRERSELDEQGNSYPILFMERG</sequence>
<proteinExistence type="predicted"/>
<evidence type="ECO:0000259" key="3">
    <source>
        <dbReference type="PROSITE" id="PS51186"/>
    </source>
</evidence>
<dbReference type="InterPro" id="IPR016181">
    <property type="entry name" value="Acyl_CoA_acyltransferase"/>
</dbReference>
<dbReference type="EC" id="2.3.1.-" evidence="4"/>
<evidence type="ECO:0000256" key="1">
    <source>
        <dbReference type="ARBA" id="ARBA00022679"/>
    </source>
</evidence>
<dbReference type="PANTHER" id="PTHR43800">
    <property type="entry name" value="PEPTIDYL-LYSINE N-ACETYLTRANSFERASE YJAB"/>
    <property type="match status" value="1"/>
</dbReference>
<gene>
    <name evidence="4" type="ORF">H9910_04740</name>
</gene>
<protein>
    <submittedName>
        <fullName evidence="4">GNAT family N-acetyltransferase</fullName>
        <ecNumber evidence="4">2.3.1.-</ecNumber>
    </submittedName>
</protein>
<reference evidence="4" key="1">
    <citation type="journal article" date="2021" name="PeerJ">
        <title>Extensive microbial diversity within the chicken gut microbiome revealed by metagenomics and culture.</title>
        <authorList>
            <person name="Gilroy R."/>
            <person name="Ravi A."/>
            <person name="Getino M."/>
            <person name="Pursley I."/>
            <person name="Horton D.L."/>
            <person name="Alikhan N.F."/>
            <person name="Baker D."/>
            <person name="Gharbi K."/>
            <person name="Hall N."/>
            <person name="Watson M."/>
            <person name="Adriaenssens E.M."/>
            <person name="Foster-Nyarko E."/>
            <person name="Jarju S."/>
            <person name="Secka A."/>
            <person name="Antonio M."/>
            <person name="Oren A."/>
            <person name="Chaudhuri R.R."/>
            <person name="La Ragione R."/>
            <person name="Hildebrand F."/>
            <person name="Pallen M.J."/>
        </authorList>
    </citation>
    <scope>NUCLEOTIDE SEQUENCE</scope>
    <source>
        <strain evidence="4">ChiBcec15-3976</strain>
    </source>
</reference>
<evidence type="ECO:0000313" key="5">
    <source>
        <dbReference type="Proteomes" id="UP000823909"/>
    </source>
</evidence>
<feature type="domain" description="N-acetyltransferase" evidence="3">
    <location>
        <begin position="4"/>
        <end position="145"/>
    </location>
</feature>
<dbReference type="Gene3D" id="3.40.630.30">
    <property type="match status" value="1"/>
</dbReference>
<organism evidence="4 5">
    <name type="scientific">Candidatus Mediterraneibacter quadrami</name>
    <dbReference type="NCBI Taxonomy" id="2838684"/>
    <lineage>
        <taxon>Bacteria</taxon>
        <taxon>Bacillati</taxon>
        <taxon>Bacillota</taxon>
        <taxon>Clostridia</taxon>
        <taxon>Lachnospirales</taxon>
        <taxon>Lachnospiraceae</taxon>
        <taxon>Mediterraneibacter</taxon>
    </lineage>
</organism>
<accession>A0A9D2U6A7</accession>
<name>A0A9D2U6A7_9FIRM</name>
<reference evidence="4" key="2">
    <citation type="submission" date="2021-04" db="EMBL/GenBank/DDBJ databases">
        <authorList>
            <person name="Gilroy R."/>
        </authorList>
    </citation>
    <scope>NUCLEOTIDE SEQUENCE</scope>
    <source>
        <strain evidence="4">ChiBcec15-3976</strain>
    </source>
</reference>
<dbReference type="PANTHER" id="PTHR43800:SF1">
    <property type="entry name" value="PEPTIDYL-LYSINE N-ACETYLTRANSFERASE YJAB"/>
    <property type="match status" value="1"/>
</dbReference>
<evidence type="ECO:0000256" key="2">
    <source>
        <dbReference type="ARBA" id="ARBA00023315"/>
    </source>
</evidence>